<dbReference type="PRINTS" id="PR00412">
    <property type="entry name" value="EPOXHYDRLASE"/>
</dbReference>
<keyword evidence="3" id="KW-1185">Reference proteome</keyword>
<feature type="domain" description="AB hydrolase-1" evidence="1">
    <location>
        <begin position="52"/>
        <end position="296"/>
    </location>
</feature>
<evidence type="ECO:0000313" key="2">
    <source>
        <dbReference type="EMBL" id="MEE2566519.1"/>
    </source>
</evidence>
<dbReference type="PANTHER" id="PTHR43798">
    <property type="entry name" value="MONOACYLGLYCEROL LIPASE"/>
    <property type="match status" value="1"/>
</dbReference>
<dbReference type="PANTHER" id="PTHR43798:SF33">
    <property type="entry name" value="HYDROLASE, PUTATIVE (AFU_ORTHOLOGUE AFUA_2G14860)-RELATED"/>
    <property type="match status" value="1"/>
</dbReference>
<accession>A0ABU7LY80</accession>
<organism evidence="2 3">
    <name type="scientific">Hyphobacterium marinum</name>
    <dbReference type="NCBI Taxonomy" id="3116574"/>
    <lineage>
        <taxon>Bacteria</taxon>
        <taxon>Pseudomonadati</taxon>
        <taxon>Pseudomonadota</taxon>
        <taxon>Alphaproteobacteria</taxon>
        <taxon>Maricaulales</taxon>
        <taxon>Maricaulaceae</taxon>
        <taxon>Hyphobacterium</taxon>
    </lineage>
</organism>
<dbReference type="Gene3D" id="3.40.50.1820">
    <property type="entry name" value="alpha/beta hydrolase"/>
    <property type="match status" value="1"/>
</dbReference>
<dbReference type="Proteomes" id="UP001310692">
    <property type="component" value="Unassembled WGS sequence"/>
</dbReference>
<dbReference type="PRINTS" id="PR00111">
    <property type="entry name" value="ABHYDROLASE"/>
</dbReference>
<sequence>MARLMTMIAAGASAASVTLSPARAEIDAPPGSYVEIDGAQIRYVEEGDGPVVLLIHGASSNAEDMRFALSGHLDGYRAIYVDRPGLGWSERPSGEWGPESEAAFFATLIEELDLGIPIVVGHSWGGAITTRLALDHPERVSGIVLIAPALMSGVGEAAWYNKAARIPVLGALFTRVIIPLAGPARIESGLESTFAPQPVPEGYEDTVRVNRLFNPSVIRANAADMAPVNRWLAMQDGRYGEIEMPAVILAGDGDTVVYTHRHSVPVSQEMPNARLVTEEGWGHMLHHWAPDRVAAAIADVMDRAD</sequence>
<evidence type="ECO:0000313" key="3">
    <source>
        <dbReference type="Proteomes" id="UP001310692"/>
    </source>
</evidence>
<reference evidence="2 3" key="1">
    <citation type="submission" date="2024-01" db="EMBL/GenBank/DDBJ databases">
        <title>Hyphobacterium bacterium isolated from marine sediment.</title>
        <authorList>
            <person name="Zhao S."/>
        </authorList>
    </citation>
    <scope>NUCLEOTIDE SEQUENCE [LARGE SCALE GENOMIC DNA]</scope>
    <source>
        <strain evidence="2 3">Y60-23</strain>
    </source>
</reference>
<dbReference type="InterPro" id="IPR000639">
    <property type="entry name" value="Epox_hydrolase-like"/>
</dbReference>
<name>A0ABU7LY80_9PROT</name>
<dbReference type="Pfam" id="PF12697">
    <property type="entry name" value="Abhydrolase_6"/>
    <property type="match status" value="1"/>
</dbReference>
<dbReference type="EMBL" id="JAZDRO010000002">
    <property type="protein sequence ID" value="MEE2566519.1"/>
    <property type="molecule type" value="Genomic_DNA"/>
</dbReference>
<dbReference type="SUPFAM" id="SSF53474">
    <property type="entry name" value="alpha/beta-Hydrolases"/>
    <property type="match status" value="1"/>
</dbReference>
<gene>
    <name evidence="2" type="ORF">V0U35_07475</name>
</gene>
<keyword evidence="2" id="KW-0378">Hydrolase</keyword>
<dbReference type="InterPro" id="IPR000073">
    <property type="entry name" value="AB_hydrolase_1"/>
</dbReference>
<evidence type="ECO:0000259" key="1">
    <source>
        <dbReference type="Pfam" id="PF12697"/>
    </source>
</evidence>
<comment type="caution">
    <text evidence="2">The sequence shown here is derived from an EMBL/GenBank/DDBJ whole genome shotgun (WGS) entry which is preliminary data.</text>
</comment>
<dbReference type="RefSeq" id="WP_330196059.1">
    <property type="nucleotide sequence ID" value="NZ_JAZDRO010000002.1"/>
</dbReference>
<protein>
    <submittedName>
        <fullName evidence="2">Alpha/beta hydrolase</fullName>
    </submittedName>
</protein>
<dbReference type="InterPro" id="IPR050266">
    <property type="entry name" value="AB_hydrolase_sf"/>
</dbReference>
<dbReference type="GO" id="GO:0016787">
    <property type="term" value="F:hydrolase activity"/>
    <property type="evidence" value="ECO:0007669"/>
    <property type="project" value="UniProtKB-KW"/>
</dbReference>
<dbReference type="InterPro" id="IPR029058">
    <property type="entry name" value="AB_hydrolase_fold"/>
</dbReference>
<proteinExistence type="predicted"/>